<dbReference type="KEGG" id="gtt:GUITHDRAFT_133321"/>
<reference evidence="5" key="2">
    <citation type="submission" date="2012-11" db="EMBL/GenBank/DDBJ databases">
        <authorList>
            <person name="Kuo A."/>
            <person name="Curtis B.A."/>
            <person name="Tanifuji G."/>
            <person name="Burki F."/>
            <person name="Gruber A."/>
            <person name="Irimia M."/>
            <person name="Maruyama S."/>
            <person name="Arias M.C."/>
            <person name="Ball S.G."/>
            <person name="Gile G.H."/>
            <person name="Hirakawa Y."/>
            <person name="Hopkins J.F."/>
            <person name="Rensing S.A."/>
            <person name="Schmutz J."/>
            <person name="Symeonidi A."/>
            <person name="Elias M."/>
            <person name="Eveleigh R.J."/>
            <person name="Herman E.K."/>
            <person name="Klute M.J."/>
            <person name="Nakayama T."/>
            <person name="Obornik M."/>
            <person name="Reyes-Prieto A."/>
            <person name="Armbrust E.V."/>
            <person name="Aves S.J."/>
            <person name="Beiko R.G."/>
            <person name="Coutinho P."/>
            <person name="Dacks J.B."/>
            <person name="Durnford D.G."/>
            <person name="Fast N.M."/>
            <person name="Green B.R."/>
            <person name="Grisdale C."/>
            <person name="Hempe F."/>
            <person name="Henrissat B."/>
            <person name="Hoppner M.P."/>
            <person name="Ishida K.-I."/>
            <person name="Kim E."/>
            <person name="Koreny L."/>
            <person name="Kroth P.G."/>
            <person name="Liu Y."/>
            <person name="Malik S.-B."/>
            <person name="Maier U.G."/>
            <person name="McRose D."/>
            <person name="Mock T."/>
            <person name="Neilson J.A."/>
            <person name="Onodera N.T."/>
            <person name="Poole A.M."/>
            <person name="Pritham E.J."/>
            <person name="Richards T.A."/>
            <person name="Rocap G."/>
            <person name="Roy S.W."/>
            <person name="Sarai C."/>
            <person name="Schaack S."/>
            <person name="Shirato S."/>
            <person name="Slamovits C.H."/>
            <person name="Spencer D.F."/>
            <person name="Suzuki S."/>
            <person name="Worden A.Z."/>
            <person name="Zauner S."/>
            <person name="Barry K."/>
            <person name="Bell C."/>
            <person name="Bharti A.K."/>
            <person name="Crow J.A."/>
            <person name="Grimwood J."/>
            <person name="Kramer R."/>
            <person name="Lindquist E."/>
            <person name="Lucas S."/>
            <person name="Salamov A."/>
            <person name="McFadden G.I."/>
            <person name="Lane C.E."/>
            <person name="Keeling P.J."/>
            <person name="Gray M.W."/>
            <person name="Grigoriev I.V."/>
            <person name="Archibald J.M."/>
        </authorList>
    </citation>
    <scope>NUCLEOTIDE SEQUENCE</scope>
    <source>
        <strain evidence="5">CCMP2712</strain>
    </source>
</reference>
<dbReference type="GeneID" id="17309557"/>
<feature type="coiled-coil region" evidence="1">
    <location>
        <begin position="205"/>
        <end position="250"/>
    </location>
</feature>
<evidence type="ECO:0000256" key="2">
    <source>
        <dbReference type="SAM" id="MobiDB-lite"/>
    </source>
</evidence>
<feature type="region of interest" description="Disordered" evidence="2">
    <location>
        <begin position="81"/>
        <end position="102"/>
    </location>
</feature>
<dbReference type="Proteomes" id="UP000011087">
    <property type="component" value="Unassembled WGS sequence"/>
</dbReference>
<dbReference type="EMBL" id="JH992971">
    <property type="protein sequence ID" value="EKX52912.1"/>
    <property type="molecule type" value="Genomic_DNA"/>
</dbReference>
<evidence type="ECO:0000313" key="5">
    <source>
        <dbReference type="Proteomes" id="UP000011087"/>
    </source>
</evidence>
<sequence length="445" mass="50115">MGTVQVVGSPGSNTAARGIVCFTAAVALILLSARESRRWTSPESSSLSYRALDVYGAKGSDAERTEEGGDELERILEKWTSQHGAEEKQDAPGRSTARPAQGEDTEAFIPYWHWDEENLDAGKIDPGRREYFEYRIPAGKQAGDSVVTTIPQGKKHAGEQIEFEVPEGLKGGDKVDVRIRGGDVTSIAPPPSVAFNKSWSSTPAVVNLTQEVEELKEKLFNQRIRYMQEIHDLEDEGRRNQEKMDSMNQTIRTNQDQDMNVLKKVLRKLRAARSQLDYQNSAFVEMLFRLMFRTPENNSAITSSEKNALEAAYDLFNSSEALADNMKLIEDALSNSSILPRNLTGVMNKLHSSNITLVSLERLRNIQYLLLHDDEELMQSLSNKEELVHKISNSIEDTMRRVSDARKFKQALLREEARDQDLMATEDGILSEVMRMKSRLLSSRS</sequence>
<keyword evidence="5" id="KW-1185">Reference proteome</keyword>
<dbReference type="HOGENOM" id="CLU_616036_0_0_1"/>
<reference evidence="4" key="3">
    <citation type="submission" date="2016-03" db="UniProtKB">
        <authorList>
            <consortium name="EnsemblProtists"/>
        </authorList>
    </citation>
    <scope>IDENTIFICATION</scope>
</reference>
<dbReference type="EnsemblProtists" id="EKX52912">
    <property type="protein sequence ID" value="EKX52912"/>
    <property type="gene ID" value="GUITHDRAFT_133321"/>
</dbReference>
<protein>
    <submittedName>
        <fullName evidence="3 4">Uncharacterized protein</fullName>
    </submittedName>
</protein>
<organism evidence="3">
    <name type="scientific">Guillardia theta (strain CCMP2712)</name>
    <name type="common">Cryptophyte</name>
    <dbReference type="NCBI Taxonomy" id="905079"/>
    <lineage>
        <taxon>Eukaryota</taxon>
        <taxon>Cryptophyceae</taxon>
        <taxon>Pyrenomonadales</taxon>
        <taxon>Geminigeraceae</taxon>
        <taxon>Guillardia</taxon>
    </lineage>
</organism>
<name>L1JX33_GUITC</name>
<proteinExistence type="predicted"/>
<evidence type="ECO:0000313" key="4">
    <source>
        <dbReference type="EnsemblProtists" id="EKX52912"/>
    </source>
</evidence>
<evidence type="ECO:0000256" key="1">
    <source>
        <dbReference type="SAM" id="Coils"/>
    </source>
</evidence>
<evidence type="ECO:0000313" key="3">
    <source>
        <dbReference type="EMBL" id="EKX52912.1"/>
    </source>
</evidence>
<gene>
    <name evidence="3" type="ORF">GUITHDRAFT_133321</name>
</gene>
<accession>L1JX33</accession>
<reference evidence="3 5" key="1">
    <citation type="journal article" date="2012" name="Nature">
        <title>Algal genomes reveal evolutionary mosaicism and the fate of nucleomorphs.</title>
        <authorList>
            <consortium name="DOE Joint Genome Institute"/>
            <person name="Curtis B.A."/>
            <person name="Tanifuji G."/>
            <person name="Burki F."/>
            <person name="Gruber A."/>
            <person name="Irimia M."/>
            <person name="Maruyama S."/>
            <person name="Arias M.C."/>
            <person name="Ball S.G."/>
            <person name="Gile G.H."/>
            <person name="Hirakawa Y."/>
            <person name="Hopkins J.F."/>
            <person name="Kuo A."/>
            <person name="Rensing S.A."/>
            <person name="Schmutz J."/>
            <person name="Symeonidi A."/>
            <person name="Elias M."/>
            <person name="Eveleigh R.J."/>
            <person name="Herman E.K."/>
            <person name="Klute M.J."/>
            <person name="Nakayama T."/>
            <person name="Obornik M."/>
            <person name="Reyes-Prieto A."/>
            <person name="Armbrust E.V."/>
            <person name="Aves S.J."/>
            <person name="Beiko R.G."/>
            <person name="Coutinho P."/>
            <person name="Dacks J.B."/>
            <person name="Durnford D.G."/>
            <person name="Fast N.M."/>
            <person name="Green B.R."/>
            <person name="Grisdale C.J."/>
            <person name="Hempel F."/>
            <person name="Henrissat B."/>
            <person name="Hoppner M.P."/>
            <person name="Ishida K."/>
            <person name="Kim E."/>
            <person name="Koreny L."/>
            <person name="Kroth P.G."/>
            <person name="Liu Y."/>
            <person name="Malik S.B."/>
            <person name="Maier U.G."/>
            <person name="McRose D."/>
            <person name="Mock T."/>
            <person name="Neilson J.A."/>
            <person name="Onodera N.T."/>
            <person name="Poole A.M."/>
            <person name="Pritham E.J."/>
            <person name="Richards T.A."/>
            <person name="Rocap G."/>
            <person name="Roy S.W."/>
            <person name="Sarai C."/>
            <person name="Schaack S."/>
            <person name="Shirato S."/>
            <person name="Slamovits C.H."/>
            <person name="Spencer D.F."/>
            <person name="Suzuki S."/>
            <person name="Worden A.Z."/>
            <person name="Zauner S."/>
            <person name="Barry K."/>
            <person name="Bell C."/>
            <person name="Bharti A.K."/>
            <person name="Crow J.A."/>
            <person name="Grimwood J."/>
            <person name="Kramer R."/>
            <person name="Lindquist E."/>
            <person name="Lucas S."/>
            <person name="Salamov A."/>
            <person name="McFadden G.I."/>
            <person name="Lane C.E."/>
            <person name="Keeling P.J."/>
            <person name="Gray M.W."/>
            <person name="Grigoriev I.V."/>
            <person name="Archibald J.M."/>
        </authorList>
    </citation>
    <scope>NUCLEOTIDE SEQUENCE</scope>
    <source>
        <strain evidence="3 5">CCMP2712</strain>
    </source>
</reference>
<dbReference type="AlphaFoldDB" id="L1JX33"/>
<dbReference type="RefSeq" id="XP_005839892.1">
    <property type="nucleotide sequence ID" value="XM_005839835.1"/>
</dbReference>
<dbReference type="PaxDb" id="55529-EKX52912"/>
<keyword evidence="1" id="KW-0175">Coiled coil</keyword>